<keyword evidence="1" id="KW-0812">Transmembrane</keyword>
<accession>A0ABP3XQM0</accession>
<name>A0ABP3XQM0_9SPHN</name>
<evidence type="ECO:0000256" key="1">
    <source>
        <dbReference type="SAM" id="Phobius"/>
    </source>
</evidence>
<dbReference type="EMBL" id="BAAAFE010000009">
    <property type="protein sequence ID" value="GAA0866354.1"/>
    <property type="molecule type" value="Genomic_DNA"/>
</dbReference>
<keyword evidence="1" id="KW-0472">Membrane</keyword>
<evidence type="ECO:0008006" key="4">
    <source>
        <dbReference type="Google" id="ProtNLM"/>
    </source>
</evidence>
<evidence type="ECO:0000313" key="2">
    <source>
        <dbReference type="EMBL" id="GAA0866354.1"/>
    </source>
</evidence>
<dbReference type="Proteomes" id="UP001500738">
    <property type="component" value="Unassembled WGS sequence"/>
</dbReference>
<protein>
    <recommendedName>
        <fullName evidence="4">DUF1707 domain-containing protein</fullName>
    </recommendedName>
</protein>
<sequence length="164" mass="18096">MAKSEDIDLYSPLPPDEIAHKLKAIMDDPMTTATARVYGSGSQYDMTLRYARRNVQNPMAPTLEAAMEPEGEGTRITGTLGLTRSGRLFPFVWHGFLSLFVIVGVTVAWFVPEALLFGVIFAGIPLFMMVVGALAFRAGGAKDDEDRREILRFLSRELDARPTA</sequence>
<keyword evidence="1" id="KW-1133">Transmembrane helix</keyword>
<reference evidence="3" key="1">
    <citation type="journal article" date="2019" name="Int. J. Syst. Evol. Microbiol.">
        <title>The Global Catalogue of Microorganisms (GCM) 10K type strain sequencing project: providing services to taxonomists for standard genome sequencing and annotation.</title>
        <authorList>
            <consortium name="The Broad Institute Genomics Platform"/>
            <consortium name="The Broad Institute Genome Sequencing Center for Infectious Disease"/>
            <person name="Wu L."/>
            <person name="Ma J."/>
        </authorList>
    </citation>
    <scope>NUCLEOTIDE SEQUENCE [LARGE SCALE GENOMIC DNA]</scope>
    <source>
        <strain evidence="3">JCM 15910</strain>
    </source>
</reference>
<feature type="transmembrane region" description="Helical" evidence="1">
    <location>
        <begin position="117"/>
        <end position="138"/>
    </location>
</feature>
<organism evidence="2 3">
    <name type="scientific">Sphingopyxis soli</name>
    <dbReference type="NCBI Taxonomy" id="592051"/>
    <lineage>
        <taxon>Bacteria</taxon>
        <taxon>Pseudomonadati</taxon>
        <taxon>Pseudomonadota</taxon>
        <taxon>Alphaproteobacteria</taxon>
        <taxon>Sphingomonadales</taxon>
        <taxon>Sphingomonadaceae</taxon>
        <taxon>Sphingopyxis</taxon>
    </lineage>
</organism>
<proteinExistence type="predicted"/>
<feature type="transmembrane region" description="Helical" evidence="1">
    <location>
        <begin position="91"/>
        <end position="111"/>
    </location>
</feature>
<keyword evidence="3" id="KW-1185">Reference proteome</keyword>
<dbReference type="RefSeq" id="WP_215350389.1">
    <property type="nucleotide sequence ID" value="NZ_BAAAFE010000009.1"/>
</dbReference>
<gene>
    <name evidence="2" type="ORF">GCM10009115_28760</name>
</gene>
<evidence type="ECO:0000313" key="3">
    <source>
        <dbReference type="Proteomes" id="UP001500738"/>
    </source>
</evidence>
<comment type="caution">
    <text evidence="2">The sequence shown here is derived from an EMBL/GenBank/DDBJ whole genome shotgun (WGS) entry which is preliminary data.</text>
</comment>